<keyword evidence="2" id="KW-1185">Reference proteome</keyword>
<gene>
    <name evidence="1" type="ORF">ACFOSS_04970</name>
</gene>
<protein>
    <submittedName>
        <fullName evidence="1">Uncharacterized protein</fullName>
    </submittedName>
</protein>
<reference evidence="2" key="1">
    <citation type="journal article" date="2019" name="Int. J. Syst. Evol. Microbiol.">
        <title>The Global Catalogue of Microorganisms (GCM) 10K type strain sequencing project: providing services to taxonomists for standard genome sequencing and annotation.</title>
        <authorList>
            <consortium name="The Broad Institute Genomics Platform"/>
            <consortium name="The Broad Institute Genome Sequencing Center for Infectious Disease"/>
            <person name="Wu L."/>
            <person name="Ma J."/>
        </authorList>
    </citation>
    <scope>NUCLEOTIDE SEQUENCE [LARGE SCALE GENOMIC DNA]</scope>
    <source>
        <strain evidence="2">CCUG 54939</strain>
    </source>
</reference>
<name>A0ABV8CKT1_9GAMM</name>
<evidence type="ECO:0000313" key="1">
    <source>
        <dbReference type="EMBL" id="MFC3912817.1"/>
    </source>
</evidence>
<sequence>MITPWGELSALDLSDHELAATILSADKHQLIEGLTVESLFDQIVASVPSIDRNVIPLDVDSTVVDTRRPFERWIVFVWARSRTTGLGRYLQALEKSAVPYLVEYKNGEFLATRISKGKRTETPRVLTELMHDLSGGKMTPFVVDESVRDKKRQKSAFWGFISDYYKDRLGDRVILPRILINCAIQPYFRSVWNLDRIFIAGDVVWIFEIKHKYPINQNPLLFGINDGELGMLEMLINSQIRCLHTILVKPYWSLKAGSMYLFNNLDMRNKAAIIAIVLDQSETARIMKQPSKKSGSHTSLTGVDNQSYKEIPAYKFTSLGVLSDPAIEVAKKMTSVMFGLETNKAKDDWLRGLRVQHIGN</sequence>
<comment type="caution">
    <text evidence="1">The sequence shown here is derived from an EMBL/GenBank/DDBJ whole genome shotgun (WGS) entry which is preliminary data.</text>
</comment>
<dbReference type="EMBL" id="JBHSAF010000003">
    <property type="protein sequence ID" value="MFC3912817.1"/>
    <property type="molecule type" value="Genomic_DNA"/>
</dbReference>
<proteinExistence type="predicted"/>
<dbReference type="Proteomes" id="UP001595692">
    <property type="component" value="Unassembled WGS sequence"/>
</dbReference>
<evidence type="ECO:0000313" key="2">
    <source>
        <dbReference type="Proteomes" id="UP001595692"/>
    </source>
</evidence>
<dbReference type="RefSeq" id="WP_377151012.1">
    <property type="nucleotide sequence ID" value="NZ_JBHSAF010000003.1"/>
</dbReference>
<organism evidence="1 2">
    <name type="scientific">Pseudaeromonas sharmana</name>
    <dbReference type="NCBI Taxonomy" id="328412"/>
    <lineage>
        <taxon>Bacteria</taxon>
        <taxon>Pseudomonadati</taxon>
        <taxon>Pseudomonadota</taxon>
        <taxon>Gammaproteobacteria</taxon>
        <taxon>Aeromonadales</taxon>
        <taxon>Aeromonadaceae</taxon>
        <taxon>Pseudaeromonas</taxon>
    </lineage>
</organism>
<accession>A0ABV8CKT1</accession>